<feature type="signal peptide" evidence="1">
    <location>
        <begin position="1"/>
        <end position="21"/>
    </location>
</feature>
<organism evidence="2 3">
    <name type="scientific">Methyloceanibacter superfactus</name>
    <dbReference type="NCBI Taxonomy" id="1774969"/>
    <lineage>
        <taxon>Bacteria</taxon>
        <taxon>Pseudomonadati</taxon>
        <taxon>Pseudomonadota</taxon>
        <taxon>Alphaproteobacteria</taxon>
        <taxon>Hyphomicrobiales</taxon>
        <taxon>Hyphomicrobiaceae</taxon>
        <taxon>Methyloceanibacter</taxon>
    </lineage>
</organism>
<protein>
    <recommendedName>
        <fullName evidence="4">DUF2147 domain-containing protein</fullName>
    </recommendedName>
</protein>
<evidence type="ECO:0000256" key="1">
    <source>
        <dbReference type="SAM" id="SignalP"/>
    </source>
</evidence>
<evidence type="ECO:0000313" key="2">
    <source>
        <dbReference type="EMBL" id="ODR96179.1"/>
    </source>
</evidence>
<dbReference type="AlphaFoldDB" id="A0A1E3VRM5"/>
<dbReference type="Proteomes" id="UP000094472">
    <property type="component" value="Unassembled WGS sequence"/>
</dbReference>
<evidence type="ECO:0008006" key="4">
    <source>
        <dbReference type="Google" id="ProtNLM"/>
    </source>
</evidence>
<keyword evidence="1" id="KW-0732">Signal</keyword>
<dbReference type="EMBL" id="LPWF01000030">
    <property type="protein sequence ID" value="ODR96179.1"/>
    <property type="molecule type" value="Genomic_DNA"/>
</dbReference>
<sequence>MPTKLILAAIAGLLFATHSFADRAAALVPGAVPQKLNAILCETEDQAMTLASTLASGQTEPMAINRVNKAAGAEVCGRYIGYAVVEIEKTTNRNGGLFMLAGLRFAEDGRLGWTADWVAPFNSLGLARGT</sequence>
<dbReference type="OrthoDB" id="8449838at2"/>
<keyword evidence="3" id="KW-1185">Reference proteome</keyword>
<gene>
    <name evidence="2" type="ORF">AUC69_15590</name>
</gene>
<reference evidence="2 3" key="1">
    <citation type="journal article" date="2016" name="Environ. Microbiol.">
        <title>New Methyloceanibacter diversity from North Sea sediments includes methanotroph containing solely the soluble methane monooxygenase.</title>
        <authorList>
            <person name="Vekeman B."/>
            <person name="Kerckhof F.M."/>
            <person name="Cremers G."/>
            <person name="de Vos P."/>
            <person name="Vandamme P."/>
            <person name="Boon N."/>
            <person name="Op den Camp H.J."/>
            <person name="Heylen K."/>
        </authorList>
    </citation>
    <scope>NUCLEOTIDE SEQUENCE [LARGE SCALE GENOMIC DNA]</scope>
    <source>
        <strain evidence="2 3">R-67175</strain>
    </source>
</reference>
<feature type="chain" id="PRO_5009138500" description="DUF2147 domain-containing protein" evidence="1">
    <location>
        <begin position="22"/>
        <end position="130"/>
    </location>
</feature>
<proteinExistence type="predicted"/>
<dbReference type="RefSeq" id="WP_069442480.1">
    <property type="nucleotide sequence ID" value="NZ_LPWF01000030.1"/>
</dbReference>
<comment type="caution">
    <text evidence="2">The sequence shown here is derived from an EMBL/GenBank/DDBJ whole genome shotgun (WGS) entry which is preliminary data.</text>
</comment>
<evidence type="ECO:0000313" key="3">
    <source>
        <dbReference type="Proteomes" id="UP000094472"/>
    </source>
</evidence>
<name>A0A1E3VRM5_9HYPH</name>
<accession>A0A1E3VRM5</accession>
<dbReference type="STRING" id="1774969.AUC69_15590"/>